<dbReference type="InterPro" id="IPR002921">
    <property type="entry name" value="Fungal_lipase-type"/>
</dbReference>
<comment type="catalytic activity">
    <reaction evidence="4">
        <text>a monoacylglycerol + H2O = glycerol + a fatty acid + H(+)</text>
        <dbReference type="Rhea" id="RHEA:15245"/>
        <dbReference type="ChEBI" id="CHEBI:15377"/>
        <dbReference type="ChEBI" id="CHEBI:15378"/>
        <dbReference type="ChEBI" id="CHEBI:17408"/>
        <dbReference type="ChEBI" id="CHEBI:17754"/>
        <dbReference type="ChEBI" id="CHEBI:28868"/>
    </reaction>
</comment>
<dbReference type="GeneID" id="25988381"/>
<dbReference type="CDD" id="cd00519">
    <property type="entry name" value="Lipase_3"/>
    <property type="match status" value="1"/>
</dbReference>
<dbReference type="KEGG" id="tasa:A1Q1_04869"/>
<comment type="catalytic activity">
    <reaction evidence="3">
        <text>a diacylglycerol + H2O = a monoacylglycerol + a fatty acid + H(+)</text>
        <dbReference type="Rhea" id="RHEA:32731"/>
        <dbReference type="ChEBI" id="CHEBI:15377"/>
        <dbReference type="ChEBI" id="CHEBI:15378"/>
        <dbReference type="ChEBI" id="CHEBI:17408"/>
        <dbReference type="ChEBI" id="CHEBI:18035"/>
        <dbReference type="ChEBI" id="CHEBI:28868"/>
    </reaction>
</comment>
<proteinExistence type="inferred from homology"/>
<sequence length="287" mass="31734">MNELKAWTCPHCVDEAKVLATGGTDGITPLWYVASNNSHIIVSLAGTNTKRLDSINTNLQFLSLVPLQEHFPNTLMSGVRIHSGYYQAFILIQDAIMSAIKSEIDKTATKEIVVTGHSLGGAIGSILATYLLLQFPDKVTGRFFAPPRQGNQAWADYVDKLSKGRIQHMNNFNDIVPHLPPRALDYRHYGHEIYITSWGGEEYISCEGQENRKCTGQFMRAEELIGSLVPHLDAIVHSGPYAGVMMGCVGDFQKVGDAGEEKPTKQGTTKKPQQSEEDKKKDDKKEA</sequence>
<evidence type="ECO:0000313" key="8">
    <source>
        <dbReference type="Proteomes" id="UP000002748"/>
    </source>
</evidence>
<comment type="similarity">
    <text evidence="2">Belongs to the AB hydrolase superfamily. Lipase family. Class 3 subfamily.</text>
</comment>
<evidence type="ECO:0000256" key="2">
    <source>
        <dbReference type="ARBA" id="ARBA00043996"/>
    </source>
</evidence>
<reference evidence="7 8" key="1">
    <citation type="journal article" date="2012" name="Eukaryot. Cell">
        <title>Draft genome sequence of CBS 2479, the standard type strain of Trichosporon asahii.</title>
        <authorList>
            <person name="Yang R.Y."/>
            <person name="Li H.T."/>
            <person name="Zhu H."/>
            <person name="Zhou G.P."/>
            <person name="Wang M."/>
            <person name="Wang L."/>
        </authorList>
    </citation>
    <scope>NUCLEOTIDE SEQUENCE [LARGE SCALE GENOMIC DNA]</scope>
    <source>
        <strain evidence="8">ATCC 90039 / CBS 2479 / JCM 2466 / KCTC 7840 / NCYC 2677 / UAMH 7654</strain>
    </source>
</reference>
<dbReference type="Pfam" id="PF01764">
    <property type="entry name" value="Lipase_3"/>
    <property type="match status" value="1"/>
</dbReference>
<evidence type="ECO:0000256" key="3">
    <source>
        <dbReference type="ARBA" id="ARBA00047591"/>
    </source>
</evidence>
<comment type="caution">
    <text evidence="7">The sequence shown here is derived from an EMBL/GenBank/DDBJ whole genome shotgun (WGS) entry which is preliminary data.</text>
</comment>
<dbReference type="HOGENOM" id="CLU_970395_0_0_1"/>
<keyword evidence="1" id="KW-1015">Disulfide bond</keyword>
<dbReference type="PANTHER" id="PTHR45856">
    <property type="entry name" value="ALPHA/BETA-HYDROLASES SUPERFAMILY PROTEIN"/>
    <property type="match status" value="1"/>
</dbReference>
<evidence type="ECO:0000256" key="4">
    <source>
        <dbReference type="ARBA" id="ARBA00048461"/>
    </source>
</evidence>
<dbReference type="RefSeq" id="XP_014178582.1">
    <property type="nucleotide sequence ID" value="XM_014323107.1"/>
</dbReference>
<dbReference type="Proteomes" id="UP000002748">
    <property type="component" value="Unassembled WGS sequence"/>
</dbReference>
<dbReference type="EMBL" id="ALBS01000285">
    <property type="protein sequence ID" value="EJT46530.1"/>
    <property type="molecule type" value="Genomic_DNA"/>
</dbReference>
<dbReference type="InterPro" id="IPR051218">
    <property type="entry name" value="Sec_MonoDiacylglyc_Lipase"/>
</dbReference>
<protein>
    <recommendedName>
        <fullName evidence="6">Fungal lipase-type domain-containing protein</fullName>
    </recommendedName>
</protein>
<feature type="compositionally biased region" description="Basic and acidic residues" evidence="5">
    <location>
        <begin position="273"/>
        <end position="287"/>
    </location>
</feature>
<evidence type="ECO:0000256" key="1">
    <source>
        <dbReference type="ARBA" id="ARBA00023157"/>
    </source>
</evidence>
<dbReference type="SUPFAM" id="SSF53474">
    <property type="entry name" value="alpha/beta-Hydrolases"/>
    <property type="match status" value="1"/>
</dbReference>
<dbReference type="InterPro" id="IPR029058">
    <property type="entry name" value="AB_hydrolase_fold"/>
</dbReference>
<organism evidence="7 8">
    <name type="scientific">Trichosporon asahii var. asahii (strain ATCC 90039 / CBS 2479 / JCM 2466 / KCTC 7840 / NBRC 103889/ NCYC 2677 / UAMH 7654)</name>
    <name type="common">Yeast</name>
    <dbReference type="NCBI Taxonomy" id="1186058"/>
    <lineage>
        <taxon>Eukaryota</taxon>
        <taxon>Fungi</taxon>
        <taxon>Dikarya</taxon>
        <taxon>Basidiomycota</taxon>
        <taxon>Agaricomycotina</taxon>
        <taxon>Tremellomycetes</taxon>
        <taxon>Trichosporonales</taxon>
        <taxon>Trichosporonaceae</taxon>
        <taxon>Trichosporon</taxon>
    </lineage>
</organism>
<accession>J4U817</accession>
<evidence type="ECO:0000313" key="7">
    <source>
        <dbReference type="EMBL" id="EJT46530.1"/>
    </source>
</evidence>
<dbReference type="OrthoDB" id="426718at2759"/>
<evidence type="ECO:0000259" key="6">
    <source>
        <dbReference type="Pfam" id="PF01764"/>
    </source>
</evidence>
<gene>
    <name evidence="7" type="ORF">A1Q1_04869</name>
</gene>
<dbReference type="Gene3D" id="3.40.50.1820">
    <property type="entry name" value="alpha/beta hydrolase"/>
    <property type="match status" value="1"/>
</dbReference>
<dbReference type="GO" id="GO:0006629">
    <property type="term" value="P:lipid metabolic process"/>
    <property type="evidence" value="ECO:0007669"/>
    <property type="project" value="InterPro"/>
</dbReference>
<dbReference type="AlphaFoldDB" id="J4U817"/>
<name>J4U817_TRIAS</name>
<dbReference type="VEuPathDB" id="FungiDB:A1Q1_04869"/>
<evidence type="ECO:0000256" key="5">
    <source>
        <dbReference type="SAM" id="MobiDB-lite"/>
    </source>
</evidence>
<feature type="domain" description="Fungal lipase-type" evidence="6">
    <location>
        <begin position="45"/>
        <end position="182"/>
    </location>
</feature>
<feature type="region of interest" description="Disordered" evidence="5">
    <location>
        <begin position="255"/>
        <end position="287"/>
    </location>
</feature>
<dbReference type="PANTHER" id="PTHR45856:SF24">
    <property type="entry name" value="FUNGAL LIPASE-LIKE DOMAIN-CONTAINING PROTEIN"/>
    <property type="match status" value="1"/>
</dbReference>